<dbReference type="InterPro" id="IPR020864">
    <property type="entry name" value="MACPF"/>
</dbReference>
<dbReference type="InterPro" id="IPR037300">
    <property type="entry name" value="Perforin-1_C2"/>
</dbReference>
<evidence type="ECO:0000256" key="2">
    <source>
        <dbReference type="ARBA" id="ARBA00004613"/>
    </source>
</evidence>
<evidence type="ECO:0000256" key="5">
    <source>
        <dbReference type="ARBA" id="ARBA00022729"/>
    </source>
</evidence>
<dbReference type="PRINTS" id="PR00764">
    <property type="entry name" value="COMPLEMENTC9"/>
</dbReference>
<dbReference type="SUPFAM" id="SSF49562">
    <property type="entry name" value="C2 domain (Calcium/lipid-binding domain, CaLB)"/>
    <property type="match status" value="1"/>
</dbReference>
<dbReference type="PROSITE" id="PS00279">
    <property type="entry name" value="MACPF_1"/>
    <property type="match status" value="1"/>
</dbReference>
<keyword evidence="13" id="KW-1185">Reference proteome</keyword>
<dbReference type="EMBL" id="SCEB01001218">
    <property type="protein sequence ID" value="RXM97183.1"/>
    <property type="molecule type" value="Genomic_DNA"/>
</dbReference>
<dbReference type="PANTHER" id="PTHR46096">
    <property type="entry name" value="PERFORIN-1"/>
    <property type="match status" value="1"/>
</dbReference>
<dbReference type="SMART" id="SM00457">
    <property type="entry name" value="MACPF"/>
    <property type="match status" value="1"/>
</dbReference>
<dbReference type="AlphaFoldDB" id="A0A662YMF9"/>
<dbReference type="GO" id="GO:0051607">
    <property type="term" value="P:defense response to virus"/>
    <property type="evidence" value="ECO:0007669"/>
    <property type="project" value="TreeGrafter"/>
</dbReference>
<keyword evidence="6" id="KW-0204">Cytolysis</keyword>
<evidence type="ECO:0000256" key="7">
    <source>
        <dbReference type="ARBA" id="ARBA00023136"/>
    </source>
</evidence>
<comment type="subcellular location">
    <subcellularLocation>
        <location evidence="1">Membrane</location>
    </subcellularLocation>
    <subcellularLocation>
        <location evidence="2">Secreted</location>
    </subcellularLocation>
</comment>
<dbReference type="Pfam" id="PF00168">
    <property type="entry name" value="C2"/>
    <property type="match status" value="1"/>
</dbReference>
<evidence type="ECO:0000256" key="4">
    <source>
        <dbReference type="ARBA" id="ARBA00022525"/>
    </source>
</evidence>
<organism evidence="12 13">
    <name type="scientific">Acipenser ruthenus</name>
    <name type="common">Sterlet sturgeon</name>
    <dbReference type="NCBI Taxonomy" id="7906"/>
    <lineage>
        <taxon>Eukaryota</taxon>
        <taxon>Metazoa</taxon>
        <taxon>Chordata</taxon>
        <taxon>Craniata</taxon>
        <taxon>Vertebrata</taxon>
        <taxon>Euteleostomi</taxon>
        <taxon>Actinopterygii</taxon>
        <taxon>Chondrostei</taxon>
        <taxon>Acipenseriformes</taxon>
        <taxon>Acipenseridae</taxon>
        <taxon>Acipenser</taxon>
    </lineage>
</organism>
<dbReference type="Pfam" id="PF01823">
    <property type="entry name" value="MACPF"/>
    <property type="match status" value="1"/>
</dbReference>
<keyword evidence="5 9" id="KW-0732">Signal</keyword>
<evidence type="ECO:0000259" key="11">
    <source>
        <dbReference type="PROSITE" id="PS51412"/>
    </source>
</evidence>
<sequence length="592" mass="65880">MKGQFVYFLSWTLHFLSCPSLPEACTTGTPAECKEAEFVPGYNLAGEGFDIVKMERKGAYVIDVNNWKRKDGTCTLCKNPFMDNVAQKLPVTVVDWRLLPKCSSKISSTVHQSSESLVNTSTSSIENDWKLDLEITTNKVSGKLMLAGSHSRLAEYSMEKTKGDKFSFTSHETSCRFYSYRVVDEPRLHREFGRTAKKLPKNYNGQTKQLYYKLIDTYGTHYIKKVQLGGKVKSITSIKTCKAALEGLTVNDVKDCLDVEASATVSDKGEVSAKVHHCQELKKKSNNKQSFHDSFNDRQTEITGGKATSGDLLFSTATDPSAYQEWMESLKTTPDMVSYALEPLHNLIRFKGPVKDNLKKAVVHYILEKGLLRNCSGKCDTGARSNLGDTCSCVCHSGAGVNSMCCPTQRGLAKLTVKVARAENLWGDYHGQTDGFVKVILGNRVERTSIVHENNNPRWNQIFDFGSVTLTMATELKFEVWDEDNGWNDDLLGSCSWKLEKGFKENLCALNHGNIFFSYTLECGPSLGGPTCGEYISTPMSAGLMKSHVSRNARRVPQEMLVSMGVVFPSLSPFPSNTSMSEKVNEEPPRKV</sequence>
<evidence type="ECO:0000256" key="6">
    <source>
        <dbReference type="ARBA" id="ARBA00022852"/>
    </source>
</evidence>
<keyword evidence="4" id="KW-0964">Secreted</keyword>
<dbReference type="GO" id="GO:0005576">
    <property type="term" value="C:extracellular region"/>
    <property type="evidence" value="ECO:0007669"/>
    <property type="project" value="UniProtKB-SubCell"/>
</dbReference>
<dbReference type="InterPro" id="IPR000008">
    <property type="entry name" value="C2_dom"/>
</dbReference>
<feature type="domain" description="MACPF" evidence="11">
    <location>
        <begin position="29"/>
        <end position="373"/>
    </location>
</feature>
<dbReference type="CDD" id="cd04032">
    <property type="entry name" value="C2_Perforin"/>
    <property type="match status" value="1"/>
</dbReference>
<gene>
    <name evidence="12" type="ORF">EOD39_14745</name>
</gene>
<dbReference type="InterPro" id="IPR001862">
    <property type="entry name" value="MAC_perforin"/>
</dbReference>
<reference evidence="12 13" key="1">
    <citation type="submission" date="2019-01" db="EMBL/GenBank/DDBJ databases">
        <title>Draft Genome and Complete Hox-Cluster Characterization of the Sterlet Sturgeon (Acipenser ruthenus).</title>
        <authorList>
            <person name="Wei Q."/>
        </authorList>
    </citation>
    <scope>NUCLEOTIDE SEQUENCE [LARGE SCALE GENOMIC DNA]</scope>
    <source>
        <strain evidence="12">WHYD16114868_AA</strain>
        <tissue evidence="12">Blood</tissue>
    </source>
</reference>
<dbReference type="GO" id="GO:0005579">
    <property type="term" value="C:membrane attack complex"/>
    <property type="evidence" value="ECO:0007669"/>
    <property type="project" value="InterPro"/>
</dbReference>
<dbReference type="InterPro" id="IPR020863">
    <property type="entry name" value="MACPF_CS"/>
</dbReference>
<evidence type="ECO:0000256" key="1">
    <source>
        <dbReference type="ARBA" id="ARBA00004370"/>
    </source>
</evidence>
<evidence type="ECO:0000259" key="10">
    <source>
        <dbReference type="PROSITE" id="PS50004"/>
    </source>
</evidence>
<evidence type="ECO:0000256" key="3">
    <source>
        <dbReference type="ARBA" id="ARBA00009214"/>
    </source>
</evidence>
<dbReference type="PANTHER" id="PTHR46096:SF3">
    <property type="entry name" value="PERFORIN-1"/>
    <property type="match status" value="1"/>
</dbReference>
<dbReference type="InterPro" id="IPR052784">
    <property type="entry name" value="Perforin-1_pore-forming"/>
</dbReference>
<name>A0A662YMF9_ACIRT</name>
<comment type="caution">
    <text evidence="12">The sequence shown here is derived from an EMBL/GenBank/DDBJ whole genome shotgun (WGS) entry which is preliminary data.</text>
</comment>
<dbReference type="Gene3D" id="2.60.40.150">
    <property type="entry name" value="C2 domain"/>
    <property type="match status" value="1"/>
</dbReference>
<keyword evidence="8" id="KW-1015">Disulfide bond</keyword>
<dbReference type="GO" id="GO:0140911">
    <property type="term" value="F:pore-forming activity"/>
    <property type="evidence" value="ECO:0007669"/>
    <property type="project" value="InterPro"/>
</dbReference>
<dbReference type="SMART" id="SM00239">
    <property type="entry name" value="C2"/>
    <property type="match status" value="1"/>
</dbReference>
<dbReference type="GO" id="GO:0022829">
    <property type="term" value="F:wide pore channel activity"/>
    <property type="evidence" value="ECO:0007669"/>
    <property type="project" value="TreeGrafter"/>
</dbReference>
<evidence type="ECO:0000313" key="12">
    <source>
        <dbReference type="EMBL" id="RXM97183.1"/>
    </source>
</evidence>
<dbReference type="GO" id="GO:0001771">
    <property type="term" value="P:immunological synapse formation"/>
    <property type="evidence" value="ECO:0007669"/>
    <property type="project" value="TreeGrafter"/>
</dbReference>
<accession>A0A662YMF9</accession>
<dbReference type="GO" id="GO:0031640">
    <property type="term" value="P:killing of cells of another organism"/>
    <property type="evidence" value="ECO:0007669"/>
    <property type="project" value="UniProtKB-KW"/>
</dbReference>
<dbReference type="Proteomes" id="UP000289886">
    <property type="component" value="Unassembled WGS sequence"/>
</dbReference>
<keyword evidence="7" id="KW-0472">Membrane</keyword>
<protein>
    <submittedName>
        <fullName evidence="12">Perforin-1</fullName>
    </submittedName>
</protein>
<feature type="signal peptide" evidence="9">
    <location>
        <begin position="1"/>
        <end position="24"/>
    </location>
</feature>
<dbReference type="GO" id="GO:0005509">
    <property type="term" value="F:calcium ion binding"/>
    <property type="evidence" value="ECO:0007669"/>
    <property type="project" value="InterPro"/>
</dbReference>
<proteinExistence type="inferred from homology"/>
<dbReference type="GO" id="GO:0001913">
    <property type="term" value="P:T cell mediated cytotoxicity"/>
    <property type="evidence" value="ECO:0007669"/>
    <property type="project" value="TreeGrafter"/>
</dbReference>
<evidence type="ECO:0000256" key="9">
    <source>
        <dbReference type="SAM" id="SignalP"/>
    </source>
</evidence>
<feature type="domain" description="C2" evidence="10">
    <location>
        <begin position="396"/>
        <end position="512"/>
    </location>
</feature>
<evidence type="ECO:0000313" key="13">
    <source>
        <dbReference type="Proteomes" id="UP000289886"/>
    </source>
</evidence>
<dbReference type="PROSITE" id="PS50004">
    <property type="entry name" value="C2"/>
    <property type="match status" value="1"/>
</dbReference>
<comment type="similarity">
    <text evidence="3">Belongs to the complement C6/C7/C8/C9 family.</text>
</comment>
<evidence type="ECO:0000256" key="8">
    <source>
        <dbReference type="ARBA" id="ARBA00023157"/>
    </source>
</evidence>
<feature type="chain" id="PRO_5024942239" evidence="9">
    <location>
        <begin position="25"/>
        <end position="592"/>
    </location>
</feature>
<dbReference type="InterPro" id="IPR035892">
    <property type="entry name" value="C2_domain_sf"/>
</dbReference>
<dbReference type="PROSITE" id="PS51412">
    <property type="entry name" value="MACPF_2"/>
    <property type="match status" value="1"/>
</dbReference>